<accession>A0A2T0ADI7</accession>
<proteinExistence type="predicted"/>
<name>A0A2T0ADI7_RHOTO</name>
<evidence type="ECO:0000313" key="1">
    <source>
        <dbReference type="EMBL" id="PRQ76071.1"/>
    </source>
</evidence>
<organism evidence="1 2">
    <name type="scientific">Rhodotorula toruloides</name>
    <name type="common">Yeast</name>
    <name type="synonym">Rhodosporidium toruloides</name>
    <dbReference type="NCBI Taxonomy" id="5286"/>
    <lineage>
        <taxon>Eukaryota</taxon>
        <taxon>Fungi</taxon>
        <taxon>Dikarya</taxon>
        <taxon>Basidiomycota</taxon>
        <taxon>Pucciniomycotina</taxon>
        <taxon>Microbotryomycetes</taxon>
        <taxon>Sporidiobolales</taxon>
        <taxon>Sporidiobolaceae</taxon>
        <taxon>Rhodotorula</taxon>
    </lineage>
</organism>
<comment type="caution">
    <text evidence="1">The sequence shown here is derived from an EMBL/GenBank/DDBJ whole genome shotgun (WGS) entry which is preliminary data.</text>
</comment>
<sequence>MLRRDGLRGSSLRNLPPRPVAAPQASFFSPTCCHHRRASTMHHPLPELLETFPGFRDAYDKYCLAPWSCYRAIQHELLPRMMKDHSESGMTDGFKTGVRALADCMKFATAAAQRADEEHSIDQHCTLQHALVRRVRRVVLIQRAIQTHERGLARSRARFHARMAALPAGTVDCCAALAQHPIRSQHADCRTWATPPYRASHQRRLETRLARSHLLEQLRNASRLLDCTGRRRPAGAFSSTGPLEHQRPELRGELADLPQFSLPLPVRQLDLQRHWPRQMRHLHASRPR</sequence>
<evidence type="ECO:0000313" key="2">
    <source>
        <dbReference type="Proteomes" id="UP000239560"/>
    </source>
</evidence>
<gene>
    <name evidence="1" type="ORF">AAT19DRAFT_13093</name>
</gene>
<dbReference type="EMBL" id="LCTV02000003">
    <property type="protein sequence ID" value="PRQ76071.1"/>
    <property type="molecule type" value="Genomic_DNA"/>
</dbReference>
<dbReference type="Proteomes" id="UP000239560">
    <property type="component" value="Unassembled WGS sequence"/>
</dbReference>
<protein>
    <submittedName>
        <fullName evidence="1">Uncharacterized protein</fullName>
    </submittedName>
</protein>
<reference evidence="1 2" key="1">
    <citation type="journal article" date="2018" name="Elife">
        <title>Functional genomics of lipid metabolism in the oleaginous yeast Rhodosporidium toruloides.</title>
        <authorList>
            <person name="Coradetti S.T."/>
            <person name="Pinel D."/>
            <person name="Geiselman G."/>
            <person name="Ito M."/>
            <person name="Mondo S."/>
            <person name="Reilly M.C."/>
            <person name="Cheng Y.F."/>
            <person name="Bauer S."/>
            <person name="Grigoriev I."/>
            <person name="Gladden J.M."/>
            <person name="Simmons B.A."/>
            <person name="Brem R."/>
            <person name="Arkin A.P."/>
            <person name="Skerker J.M."/>
        </authorList>
    </citation>
    <scope>NUCLEOTIDE SEQUENCE [LARGE SCALE GENOMIC DNA]</scope>
    <source>
        <strain evidence="1 2">NBRC 0880</strain>
    </source>
</reference>
<dbReference type="AlphaFoldDB" id="A0A2T0ADI7"/>